<dbReference type="InterPro" id="IPR051544">
    <property type="entry name" value="TPS_OM_transporter"/>
</dbReference>
<feature type="signal peptide" evidence="3">
    <location>
        <begin position="1"/>
        <end position="21"/>
    </location>
</feature>
<dbReference type="Gene3D" id="2.40.160.50">
    <property type="entry name" value="membrane protein fhac: a member of the omp85/tpsb transporter family"/>
    <property type="match status" value="1"/>
</dbReference>
<dbReference type="EMBL" id="BAABRN010000024">
    <property type="protein sequence ID" value="GAA5502512.1"/>
    <property type="molecule type" value="Genomic_DNA"/>
</dbReference>
<feature type="domain" description="POTRA" evidence="4">
    <location>
        <begin position="182"/>
        <end position="258"/>
    </location>
</feature>
<evidence type="ECO:0000256" key="2">
    <source>
        <dbReference type="ARBA" id="ARBA00023136"/>
    </source>
</evidence>
<keyword evidence="2" id="KW-0472">Membrane</keyword>
<accession>A0ABP9VB82</accession>
<dbReference type="Proteomes" id="UP001458946">
    <property type="component" value="Unassembled WGS sequence"/>
</dbReference>
<keyword evidence="3" id="KW-0732">Signal</keyword>
<dbReference type="PANTHER" id="PTHR34597:SF3">
    <property type="entry name" value="OUTER MEMBRANE TRANSPORTER CDIB"/>
    <property type="match status" value="1"/>
</dbReference>
<dbReference type="PANTHER" id="PTHR34597">
    <property type="entry name" value="SLR1661 PROTEIN"/>
    <property type="match status" value="1"/>
</dbReference>
<dbReference type="Pfam" id="PF08479">
    <property type="entry name" value="POTRA_2"/>
    <property type="match status" value="1"/>
</dbReference>
<evidence type="ECO:0000259" key="4">
    <source>
        <dbReference type="PROSITE" id="PS51779"/>
    </source>
</evidence>
<gene>
    <name evidence="5" type="primary">bamA_2</name>
    <name evidence="5" type="ORF">Dxin01_02256</name>
</gene>
<comment type="caution">
    <text evidence="5">The sequence shown here is derived from an EMBL/GenBank/DDBJ whole genome shotgun (WGS) entry which is preliminary data.</text>
</comment>
<evidence type="ECO:0000256" key="1">
    <source>
        <dbReference type="ARBA" id="ARBA00004370"/>
    </source>
</evidence>
<evidence type="ECO:0000313" key="6">
    <source>
        <dbReference type="Proteomes" id="UP001458946"/>
    </source>
</evidence>
<dbReference type="InterPro" id="IPR000184">
    <property type="entry name" value="Bac_surfAg_D15"/>
</dbReference>
<sequence length="847" mass="90492">MRHPLTLAVTIALTAPAFAQAQTQTVGTVQDVVVAGAADLLANYLKAELSVQPGVALSSVNLRQVEQEVMATGYFKSAVADLRSVGGKDVLYITVVSNPTIKDVQVSGFNFLPGDDFKARIGELLNIAPGATLNTQRIEQAKQALAQNYQQQGFPFAPSISATIKNNADNTATVSFVVDETAPIQQIIVEGVTLLPQSTVTGIFKPLHDAKKFNSQQFFAAADALQKAYSDAGYLQAGIDMGNVSLVGGVLKVKVTEGKVAEIDTSALGTIKAPLQTAVGQPISLEKLRSDVRTLSNETGKPVGFAMQPDPTDAGRVTIFFGSADVESGPIKSIVFKGNTKVSTAALQAALKTKVGDVYSPQLAQDDFLALRDVYRKAGYEISTRDAITFQEGVLTFNIREVTLAGYELSWQGTHRTKDRVILRELPDAGKLFNLTELRDSLGRISRLGFVNVVGENVVSKDPAHPENVTYVLQLSESKSGIPVNLSLTYDTLAGGWGGSAGYDNNNVFGLGHQFSINAGAQQNQAGQNWVGGASYTIPWLDLNFADFKRNRTSLSFGVGSNVVGNQILKDTAAVDTGRQFTVRNTGFSVNLGRNITPNLAASVGTSINYKTYYLEPIQTGESSTYTDDAAKALLPKENLTTRLQGGLSYDNTDNPEFPGRGVRASVNAGYNFGRSGTTPLGWTDVEVGGSTYYGFGGQREQQFGVKTYRNALAARVNYGTVFGTYPDGTAYSVGGSNPLASRELRGLADGQLTGPRYVTSSVELRHDFGISNAVAQGIYGIVWADYGGVWNTAGDFTGTYGVGAGVQVNLGLGGARLPSLRFDYGFSPLNTKQTSGRFMFRIGNFW</sequence>
<dbReference type="InterPro" id="IPR010827">
    <property type="entry name" value="BamA/TamA_POTRA"/>
</dbReference>
<dbReference type="InterPro" id="IPR013686">
    <property type="entry name" value="Polypept-transport_assoc_ShlB"/>
</dbReference>
<dbReference type="Pfam" id="PF07244">
    <property type="entry name" value="POTRA"/>
    <property type="match status" value="3"/>
</dbReference>
<comment type="subcellular location">
    <subcellularLocation>
        <location evidence="1">Membrane</location>
    </subcellularLocation>
</comment>
<proteinExistence type="predicted"/>
<dbReference type="Gene3D" id="3.10.20.310">
    <property type="entry name" value="membrane protein fhac"/>
    <property type="match status" value="4"/>
</dbReference>
<dbReference type="RefSeq" id="WP_353542479.1">
    <property type="nucleotide sequence ID" value="NZ_BAABRN010000024.1"/>
</dbReference>
<protein>
    <submittedName>
        <fullName evidence="5">Outer membrane protein assembly factor BamA</fullName>
    </submittedName>
</protein>
<dbReference type="PROSITE" id="PS51779">
    <property type="entry name" value="POTRA"/>
    <property type="match status" value="3"/>
</dbReference>
<reference evidence="5 6" key="1">
    <citation type="submission" date="2024-02" db="EMBL/GenBank/DDBJ databases">
        <title>Deinococcus xinjiangensis NBRC 107630.</title>
        <authorList>
            <person name="Ichikawa N."/>
            <person name="Katano-Makiyama Y."/>
            <person name="Hidaka K."/>
        </authorList>
    </citation>
    <scope>NUCLEOTIDE SEQUENCE [LARGE SCALE GENOMIC DNA]</scope>
    <source>
        <strain evidence="5 6">NBRC 107630</strain>
    </source>
</reference>
<organism evidence="5 6">
    <name type="scientific">Deinococcus xinjiangensis</name>
    <dbReference type="NCBI Taxonomy" id="457454"/>
    <lineage>
        <taxon>Bacteria</taxon>
        <taxon>Thermotogati</taxon>
        <taxon>Deinococcota</taxon>
        <taxon>Deinococci</taxon>
        <taxon>Deinococcales</taxon>
        <taxon>Deinococcaceae</taxon>
        <taxon>Deinococcus</taxon>
    </lineage>
</organism>
<dbReference type="InterPro" id="IPR034746">
    <property type="entry name" value="POTRA"/>
</dbReference>
<evidence type="ECO:0000313" key="5">
    <source>
        <dbReference type="EMBL" id="GAA5502512.1"/>
    </source>
</evidence>
<feature type="domain" description="POTRA" evidence="4">
    <location>
        <begin position="329"/>
        <end position="402"/>
    </location>
</feature>
<dbReference type="Pfam" id="PF01103">
    <property type="entry name" value="Omp85"/>
    <property type="match status" value="1"/>
</dbReference>
<feature type="chain" id="PRO_5045157378" evidence="3">
    <location>
        <begin position="22"/>
        <end position="847"/>
    </location>
</feature>
<evidence type="ECO:0000256" key="3">
    <source>
        <dbReference type="SAM" id="SignalP"/>
    </source>
</evidence>
<keyword evidence="6" id="KW-1185">Reference proteome</keyword>
<feature type="domain" description="POTRA" evidence="4">
    <location>
        <begin position="27"/>
        <end position="98"/>
    </location>
</feature>
<name>A0ABP9VB82_9DEIO</name>